<accession>A0A6B3BZ24</accession>
<dbReference type="InterPro" id="IPR025851">
    <property type="entry name" value="SUKH-4"/>
</dbReference>
<dbReference type="AlphaFoldDB" id="A0A6B3BZ24"/>
<organism evidence="2">
    <name type="scientific">Streptomyces sp. SID12501</name>
    <dbReference type="NCBI Taxonomy" id="2706042"/>
    <lineage>
        <taxon>Bacteria</taxon>
        <taxon>Bacillati</taxon>
        <taxon>Actinomycetota</taxon>
        <taxon>Actinomycetes</taxon>
        <taxon>Kitasatosporales</taxon>
        <taxon>Streptomycetaceae</taxon>
        <taxon>Streptomyces</taxon>
    </lineage>
</organism>
<evidence type="ECO:0000256" key="1">
    <source>
        <dbReference type="SAM" id="MobiDB-lite"/>
    </source>
</evidence>
<proteinExistence type="predicted"/>
<protein>
    <recommendedName>
        <fullName evidence="3">SUKH-4 immunity protein of toxin-antitoxin system</fullName>
    </recommendedName>
</protein>
<sequence length="293" mass="31667">MSTTITLTRDESLTRVGLPVGRGRSRFGALRTGALRTVVNSTSTGETRTTHFPHHRPAPLDRRPPATSLEVLLRFAAATEEMAAARGQLAFSAGRFGPRTPAETSRHLLTVFAQGTGGGGDVLPYWKMAASIRPLARIAAAGAESGLALDLPARLLEQTFGHAKVARFEDVDFPTTLTHEPTRRFLSGTGLPEDGSLFQLDTEIPLPTLVEYCTDEDTATELPQGTGDLIRLGRLAEGNSLVLDGRTGTILTWNEPETTLHLLNTDVSTLAFTLWLMHRAKTIDFDGEAGRVL</sequence>
<comment type="caution">
    <text evidence="2">The sequence shown here is derived from an EMBL/GenBank/DDBJ whole genome shotgun (WGS) entry which is preliminary data.</text>
</comment>
<evidence type="ECO:0000313" key="2">
    <source>
        <dbReference type="EMBL" id="NEC89697.1"/>
    </source>
</evidence>
<reference evidence="2" key="1">
    <citation type="submission" date="2020-01" db="EMBL/GenBank/DDBJ databases">
        <title>Insect and environment-associated Actinomycetes.</title>
        <authorList>
            <person name="Currrie C."/>
            <person name="Chevrette M."/>
            <person name="Carlson C."/>
            <person name="Stubbendieck R."/>
            <person name="Wendt-Pienkowski E."/>
        </authorList>
    </citation>
    <scope>NUCLEOTIDE SEQUENCE</scope>
    <source>
        <strain evidence="2">SID12501</strain>
    </source>
</reference>
<name>A0A6B3BZ24_9ACTN</name>
<feature type="region of interest" description="Disordered" evidence="1">
    <location>
        <begin position="41"/>
        <end position="64"/>
    </location>
</feature>
<evidence type="ECO:0008006" key="3">
    <source>
        <dbReference type="Google" id="ProtNLM"/>
    </source>
</evidence>
<gene>
    <name evidence="2" type="ORF">G3I71_28670</name>
</gene>
<dbReference type="Pfam" id="PF14435">
    <property type="entry name" value="SUKH-4"/>
    <property type="match status" value="1"/>
</dbReference>
<dbReference type="EMBL" id="JAAGLU010000026">
    <property type="protein sequence ID" value="NEC89697.1"/>
    <property type="molecule type" value="Genomic_DNA"/>
</dbReference>